<keyword evidence="3" id="KW-1185">Reference proteome</keyword>
<evidence type="ECO:0000313" key="2">
    <source>
        <dbReference type="EMBL" id="KAF4477594.1"/>
    </source>
</evidence>
<protein>
    <submittedName>
        <fullName evidence="2">Uncharacterized protein</fullName>
    </submittedName>
</protein>
<dbReference type="AlphaFoldDB" id="A0A7J6IMI1"/>
<reference evidence="2 3" key="1">
    <citation type="submission" date="2012-08" db="EMBL/GenBank/DDBJ databases">
        <authorList>
            <person name="Gan P.H.P."/>
            <person name="Ikeda K."/>
            <person name="Irieda H."/>
            <person name="Narusaka M."/>
            <person name="O'Connell R.J."/>
            <person name="Narusaka Y."/>
            <person name="Takano Y."/>
            <person name="Kubo Y."/>
            <person name="Shirasu K."/>
        </authorList>
    </citation>
    <scope>NUCLEOTIDE SEQUENCE [LARGE SCALE GENOMIC DNA]</scope>
    <source>
        <strain evidence="2 3">Nara gc5</strain>
    </source>
</reference>
<proteinExistence type="predicted"/>
<reference evidence="2 3" key="2">
    <citation type="submission" date="2020-04" db="EMBL/GenBank/DDBJ databases">
        <title>Genome sequencing and assembly of multiple isolates from the Colletotrichum gloeosporioides species complex.</title>
        <authorList>
            <person name="Gan P."/>
            <person name="Shirasu K."/>
        </authorList>
    </citation>
    <scope>NUCLEOTIDE SEQUENCE [LARGE SCALE GENOMIC DNA]</scope>
    <source>
        <strain evidence="2 3">Nara gc5</strain>
    </source>
</reference>
<organism evidence="2 3">
    <name type="scientific">Colletotrichum fructicola (strain Nara gc5)</name>
    <name type="common">Anthracnose fungus</name>
    <name type="synonym">Colletotrichum gloeosporioides (strain Nara gc5)</name>
    <dbReference type="NCBI Taxonomy" id="1213859"/>
    <lineage>
        <taxon>Eukaryota</taxon>
        <taxon>Fungi</taxon>
        <taxon>Dikarya</taxon>
        <taxon>Ascomycota</taxon>
        <taxon>Pezizomycotina</taxon>
        <taxon>Sordariomycetes</taxon>
        <taxon>Hypocreomycetidae</taxon>
        <taxon>Glomerellales</taxon>
        <taxon>Glomerellaceae</taxon>
        <taxon>Colletotrichum</taxon>
        <taxon>Colletotrichum gloeosporioides species complex</taxon>
    </lineage>
</organism>
<feature type="compositionally biased region" description="Polar residues" evidence="1">
    <location>
        <begin position="20"/>
        <end position="29"/>
    </location>
</feature>
<sequence>MLPKWMSRLQGDRVIASSISEQTSMLEQTSSTSKKRKRPSSLRRQSNLITIQNAMNHRSFDGEIAPSPALGHLLDAIETLPMGIGIVSRATEASVRAELEASTSCQFHWVRDETFARDPVVHGKPLDIPLEDDDFECFACRYNSANPS</sequence>
<feature type="region of interest" description="Disordered" evidence="1">
    <location>
        <begin position="20"/>
        <end position="45"/>
    </location>
</feature>
<evidence type="ECO:0000256" key="1">
    <source>
        <dbReference type="SAM" id="MobiDB-lite"/>
    </source>
</evidence>
<dbReference type="RefSeq" id="XP_066007645.1">
    <property type="nucleotide sequence ID" value="XM_066152862.1"/>
</dbReference>
<dbReference type="GeneID" id="90980294"/>
<dbReference type="OrthoDB" id="4161186at2759"/>
<dbReference type="EMBL" id="ANPB02000008">
    <property type="protein sequence ID" value="KAF4477594.1"/>
    <property type="molecule type" value="Genomic_DNA"/>
</dbReference>
<evidence type="ECO:0000313" key="3">
    <source>
        <dbReference type="Proteomes" id="UP000011096"/>
    </source>
</evidence>
<dbReference type="InParanoid" id="A0A7J6IMI1"/>
<accession>A0A7J6IMI1</accession>
<dbReference type="Proteomes" id="UP000011096">
    <property type="component" value="Unassembled WGS sequence"/>
</dbReference>
<name>A0A7J6IMI1_COLFN</name>
<gene>
    <name evidence="2" type="ORF">CGGC5_v013109</name>
</gene>
<comment type="caution">
    <text evidence="2">The sequence shown here is derived from an EMBL/GenBank/DDBJ whole genome shotgun (WGS) entry which is preliminary data.</text>
</comment>